<dbReference type="AlphaFoldDB" id="A0A6S7IV83"/>
<accession>A0A6S7IV83</accession>
<proteinExistence type="predicted"/>
<evidence type="ECO:0000313" key="1">
    <source>
        <dbReference type="EMBL" id="CAB4021030.1"/>
    </source>
</evidence>
<protein>
    <submittedName>
        <fullName evidence="1">Uncharacterized protein</fullName>
    </submittedName>
</protein>
<name>A0A6S7IV83_PARCT</name>
<sequence>MRDIIEYYFARGFQYNAIVDFLSKQHGISMSERTLRSRLSAYGLRRSPEYNLDEIRALIQEKRRGPACMGGYRSMWHALCIGGHQVPRNVVEQLMRELDPEGCQFQESKVFTQKDISGAWSQPLLAN</sequence>
<reference evidence="1" key="1">
    <citation type="submission" date="2020-04" db="EMBL/GenBank/DDBJ databases">
        <authorList>
            <person name="Alioto T."/>
            <person name="Alioto T."/>
            <person name="Gomez Garrido J."/>
        </authorList>
    </citation>
    <scope>NUCLEOTIDE SEQUENCE</scope>
    <source>
        <strain evidence="1">A484AB</strain>
    </source>
</reference>
<comment type="caution">
    <text evidence="1">The sequence shown here is derived from an EMBL/GenBank/DDBJ whole genome shotgun (WGS) entry which is preliminary data.</text>
</comment>
<dbReference type="PANTHER" id="PTHR46177:SF1">
    <property type="entry name" value="INTEGRASE CATALYTIC DOMAIN-CONTAINING PROTEIN"/>
    <property type="match status" value="1"/>
</dbReference>
<dbReference type="Proteomes" id="UP001152795">
    <property type="component" value="Unassembled WGS sequence"/>
</dbReference>
<dbReference type="EMBL" id="CACRXK020011233">
    <property type="protein sequence ID" value="CAB4021030.1"/>
    <property type="molecule type" value="Genomic_DNA"/>
</dbReference>
<gene>
    <name evidence="1" type="ORF">PACLA_8A032001</name>
</gene>
<dbReference type="OrthoDB" id="10486697at2759"/>
<evidence type="ECO:0000313" key="2">
    <source>
        <dbReference type="Proteomes" id="UP001152795"/>
    </source>
</evidence>
<organism evidence="1 2">
    <name type="scientific">Paramuricea clavata</name>
    <name type="common">Red gorgonian</name>
    <name type="synonym">Violescent sea-whip</name>
    <dbReference type="NCBI Taxonomy" id="317549"/>
    <lineage>
        <taxon>Eukaryota</taxon>
        <taxon>Metazoa</taxon>
        <taxon>Cnidaria</taxon>
        <taxon>Anthozoa</taxon>
        <taxon>Octocorallia</taxon>
        <taxon>Malacalcyonacea</taxon>
        <taxon>Plexauridae</taxon>
        <taxon>Paramuricea</taxon>
    </lineage>
</organism>
<dbReference type="PANTHER" id="PTHR46177">
    <property type="entry name" value="INTEGRASE CATALYTIC DOMAIN-CONTAINING PROTEIN"/>
    <property type="match status" value="1"/>
</dbReference>
<keyword evidence="2" id="KW-1185">Reference proteome</keyword>